<dbReference type="RefSeq" id="WP_108566618.1">
    <property type="nucleotide sequence ID" value="NZ_CP031769.1"/>
</dbReference>
<keyword evidence="3" id="KW-1185">Reference proteome</keyword>
<evidence type="ECO:0000313" key="2">
    <source>
        <dbReference type="EMBL" id="AXR06004.1"/>
    </source>
</evidence>
<keyword evidence="1" id="KW-1133">Transmembrane helix</keyword>
<dbReference type="KEGG" id="salm:D0Y50_06180"/>
<protein>
    <submittedName>
        <fullName evidence="2">Uncharacterized protein</fullName>
    </submittedName>
</protein>
<evidence type="ECO:0000256" key="1">
    <source>
        <dbReference type="SAM" id="Phobius"/>
    </source>
</evidence>
<evidence type="ECO:0000313" key="3">
    <source>
        <dbReference type="Proteomes" id="UP000262073"/>
    </source>
</evidence>
<organism evidence="2 3">
    <name type="scientific">Salinimonas sediminis</name>
    <dbReference type="NCBI Taxonomy" id="2303538"/>
    <lineage>
        <taxon>Bacteria</taxon>
        <taxon>Pseudomonadati</taxon>
        <taxon>Pseudomonadota</taxon>
        <taxon>Gammaproteobacteria</taxon>
        <taxon>Alteromonadales</taxon>
        <taxon>Alteromonadaceae</taxon>
        <taxon>Alteromonas/Salinimonas group</taxon>
        <taxon>Salinimonas</taxon>
    </lineage>
</organism>
<reference evidence="2 3" key="1">
    <citation type="submission" date="2018-08" db="EMBL/GenBank/DDBJ databases">
        <title>Salinimonas sediminis sp. nov., a piezophilic bacterium isolated from a deep-sea sediment sample from the New Britain Trench.</title>
        <authorList>
            <person name="Cao J."/>
        </authorList>
    </citation>
    <scope>NUCLEOTIDE SEQUENCE [LARGE SCALE GENOMIC DNA]</scope>
    <source>
        <strain evidence="2 3">N102</strain>
    </source>
</reference>
<accession>A0A346NKE7</accession>
<name>A0A346NKE7_9ALTE</name>
<feature type="transmembrane region" description="Helical" evidence="1">
    <location>
        <begin position="47"/>
        <end position="67"/>
    </location>
</feature>
<proteinExistence type="predicted"/>
<dbReference type="AlphaFoldDB" id="A0A346NKE7"/>
<dbReference type="EMBL" id="CP031769">
    <property type="protein sequence ID" value="AXR06004.1"/>
    <property type="molecule type" value="Genomic_DNA"/>
</dbReference>
<dbReference type="Proteomes" id="UP000262073">
    <property type="component" value="Chromosome"/>
</dbReference>
<feature type="transmembrane region" description="Helical" evidence="1">
    <location>
        <begin position="79"/>
        <end position="100"/>
    </location>
</feature>
<keyword evidence="1" id="KW-0472">Membrane</keyword>
<dbReference type="OrthoDB" id="6388572at2"/>
<sequence length="104" mass="11757">MEILFFTIGAAIYLVAVNSLVKGQKLLNCHFGWPSPSGLANNAFCYFFFAVFICVVIPFAFFFPLWLNTLVPVLQETQINRALLILIGGFVLSVTMWSNYKKIK</sequence>
<gene>
    <name evidence="2" type="ORF">D0Y50_06180</name>
</gene>
<keyword evidence="1" id="KW-0812">Transmembrane</keyword>